<keyword evidence="1" id="KW-0812">Transmembrane</keyword>
<dbReference type="AlphaFoldDB" id="A0A445EPL4"/>
<comment type="caution">
    <text evidence="2">The sequence shown here is derived from an EMBL/GenBank/DDBJ whole genome shotgun (WGS) entry which is preliminary data.</text>
</comment>
<feature type="transmembrane region" description="Helical" evidence="1">
    <location>
        <begin position="89"/>
        <end position="112"/>
    </location>
</feature>
<keyword evidence="1" id="KW-0472">Membrane</keyword>
<accession>A0A445EPL4</accession>
<protein>
    <submittedName>
        <fullName evidence="2">Uncharacterized protein</fullName>
    </submittedName>
</protein>
<gene>
    <name evidence="2" type="ORF">Ahy_A01g001823</name>
</gene>
<organism evidence="2 3">
    <name type="scientific">Arachis hypogaea</name>
    <name type="common">Peanut</name>
    <dbReference type="NCBI Taxonomy" id="3818"/>
    <lineage>
        <taxon>Eukaryota</taxon>
        <taxon>Viridiplantae</taxon>
        <taxon>Streptophyta</taxon>
        <taxon>Embryophyta</taxon>
        <taxon>Tracheophyta</taxon>
        <taxon>Spermatophyta</taxon>
        <taxon>Magnoliopsida</taxon>
        <taxon>eudicotyledons</taxon>
        <taxon>Gunneridae</taxon>
        <taxon>Pentapetalae</taxon>
        <taxon>rosids</taxon>
        <taxon>fabids</taxon>
        <taxon>Fabales</taxon>
        <taxon>Fabaceae</taxon>
        <taxon>Papilionoideae</taxon>
        <taxon>50 kb inversion clade</taxon>
        <taxon>dalbergioids sensu lato</taxon>
        <taxon>Dalbergieae</taxon>
        <taxon>Pterocarpus clade</taxon>
        <taxon>Arachis</taxon>
    </lineage>
</organism>
<dbReference type="EMBL" id="SDMP01000001">
    <property type="protein sequence ID" value="RYR77389.1"/>
    <property type="molecule type" value="Genomic_DNA"/>
</dbReference>
<keyword evidence="1" id="KW-1133">Transmembrane helix</keyword>
<sequence>MDEEEKPHSPPQLLPNDDEHFRRNRIIANLKDSLLSQLAESNPPSPSKLAMFPLLFSSVSRRCFLLSTPYAPSLCIGSSFPLLFSKFSIFFILFIECLIFFGIQMIIMNMAISNLNENKGSTEEESSNFIVKEYKDLPWPHKKILGIQLEKLCQDEEIVCNEGGR</sequence>
<dbReference type="Proteomes" id="UP000289738">
    <property type="component" value="Chromosome A01"/>
</dbReference>
<keyword evidence="3" id="KW-1185">Reference proteome</keyword>
<evidence type="ECO:0000313" key="3">
    <source>
        <dbReference type="Proteomes" id="UP000289738"/>
    </source>
</evidence>
<name>A0A445EPL4_ARAHY</name>
<dbReference type="InterPro" id="IPR036388">
    <property type="entry name" value="WH-like_DNA-bd_sf"/>
</dbReference>
<reference evidence="2 3" key="1">
    <citation type="submission" date="2019-01" db="EMBL/GenBank/DDBJ databases">
        <title>Sequencing of cultivated peanut Arachis hypogaea provides insights into genome evolution and oil improvement.</title>
        <authorList>
            <person name="Chen X."/>
        </authorList>
    </citation>
    <scope>NUCLEOTIDE SEQUENCE [LARGE SCALE GENOMIC DNA]</scope>
    <source>
        <strain evidence="3">cv. Fuhuasheng</strain>
        <tissue evidence="2">Leaves</tissue>
    </source>
</reference>
<evidence type="ECO:0000313" key="2">
    <source>
        <dbReference type="EMBL" id="RYR77389.1"/>
    </source>
</evidence>
<dbReference type="Gene3D" id="1.10.10.10">
    <property type="entry name" value="Winged helix-like DNA-binding domain superfamily/Winged helix DNA-binding domain"/>
    <property type="match status" value="1"/>
</dbReference>
<evidence type="ECO:0000256" key="1">
    <source>
        <dbReference type="SAM" id="Phobius"/>
    </source>
</evidence>
<proteinExistence type="predicted"/>